<keyword evidence="5" id="KW-1185">Reference proteome</keyword>
<dbReference type="EMBL" id="UYYB01024897">
    <property type="protein sequence ID" value="VDM72328.1"/>
    <property type="molecule type" value="Genomic_DNA"/>
</dbReference>
<dbReference type="InterPro" id="IPR016024">
    <property type="entry name" value="ARM-type_fold"/>
</dbReference>
<dbReference type="Proteomes" id="UP000270094">
    <property type="component" value="Unassembled WGS sequence"/>
</dbReference>
<dbReference type="GO" id="GO:0010265">
    <property type="term" value="P:SCF complex assembly"/>
    <property type="evidence" value="ECO:0007669"/>
    <property type="project" value="InterPro"/>
</dbReference>
<evidence type="ECO:0000313" key="5">
    <source>
        <dbReference type="Proteomes" id="UP000270094"/>
    </source>
</evidence>
<dbReference type="Pfam" id="PF11865">
    <property type="entry name" value="mTOR_dom"/>
    <property type="match status" value="1"/>
</dbReference>
<evidence type="ECO:0000256" key="1">
    <source>
        <dbReference type="ARBA" id="ARBA00022737"/>
    </source>
</evidence>
<gene>
    <name evidence="4" type="ORF">SVUK_LOCUS7326</name>
</gene>
<dbReference type="PANTHER" id="PTHR12696">
    <property type="entry name" value="TIP120"/>
    <property type="match status" value="1"/>
</dbReference>
<dbReference type="SUPFAM" id="SSF48371">
    <property type="entry name" value="ARM repeat"/>
    <property type="match status" value="1"/>
</dbReference>
<reference evidence="4 5" key="1">
    <citation type="submission" date="2018-11" db="EMBL/GenBank/DDBJ databases">
        <authorList>
            <consortium name="Pathogen Informatics"/>
        </authorList>
    </citation>
    <scope>NUCLEOTIDE SEQUENCE [LARGE SCALE GENOMIC DNA]</scope>
</reference>
<proteinExistence type="predicted"/>
<keyword evidence="2" id="KW-0833">Ubl conjugation pathway</keyword>
<name>A0A3P7KYX9_STRVU</name>
<dbReference type="Gene3D" id="1.25.10.10">
    <property type="entry name" value="Leucine-rich Repeat Variant"/>
    <property type="match status" value="1"/>
</dbReference>
<protein>
    <recommendedName>
        <fullName evidence="3">Serine/threonine-protein kinase mTOR domain-containing protein</fullName>
    </recommendedName>
</protein>
<evidence type="ECO:0000256" key="2">
    <source>
        <dbReference type="ARBA" id="ARBA00022786"/>
    </source>
</evidence>
<dbReference type="AlphaFoldDB" id="A0A3P7KYX9"/>
<dbReference type="OrthoDB" id="6260732at2759"/>
<evidence type="ECO:0000259" key="3">
    <source>
        <dbReference type="Pfam" id="PF11865"/>
    </source>
</evidence>
<sequence length="221" mass="24443">MMVAGSDSLRDVSSIALKTVVGHLPVGNTVFVTNLMKRLVPKLNAALEQTKPNDSVRLEIVDIIGDVLNRFGSLITSVHKDTQKVLLDQLLLERPALKKKATLALASLMSVCSHELFKDTMDVFVERLTDAKGSNSIRTYVVALTCVARTSGPRFSDYISRVLPKILDHVESADDDELKEALLQSLETFTYRCPKEMAAYQSRILKNDDFTKIYAVAALAT</sequence>
<accession>A0A3P7KYX9</accession>
<dbReference type="InterPro" id="IPR024585">
    <property type="entry name" value="mTOR_dom"/>
</dbReference>
<evidence type="ECO:0000313" key="4">
    <source>
        <dbReference type="EMBL" id="VDM72328.1"/>
    </source>
</evidence>
<dbReference type="InterPro" id="IPR011989">
    <property type="entry name" value="ARM-like"/>
</dbReference>
<feature type="domain" description="Serine/threonine-protein kinase mTOR" evidence="3">
    <location>
        <begin position="38"/>
        <end position="190"/>
    </location>
</feature>
<organism evidence="4 5">
    <name type="scientific">Strongylus vulgaris</name>
    <name type="common">Blood worm</name>
    <dbReference type="NCBI Taxonomy" id="40348"/>
    <lineage>
        <taxon>Eukaryota</taxon>
        <taxon>Metazoa</taxon>
        <taxon>Ecdysozoa</taxon>
        <taxon>Nematoda</taxon>
        <taxon>Chromadorea</taxon>
        <taxon>Rhabditida</taxon>
        <taxon>Rhabditina</taxon>
        <taxon>Rhabditomorpha</taxon>
        <taxon>Strongyloidea</taxon>
        <taxon>Strongylidae</taxon>
        <taxon>Strongylus</taxon>
    </lineage>
</organism>
<dbReference type="InterPro" id="IPR039852">
    <property type="entry name" value="CAND1/CAND2"/>
</dbReference>
<keyword evidence="1" id="KW-0677">Repeat</keyword>